<keyword evidence="5" id="KW-0201">Cytochrome c-type biogenesis</keyword>
<dbReference type="Pfam" id="PF03918">
    <property type="entry name" value="CcmH"/>
    <property type="match status" value="1"/>
</dbReference>
<sequence length="151" mass="17251">MILWRLALFFFLFTAPVWASDQAAEDRMLGIASELRCLVCQNESIAASQADLAADLRQQIREQIRAEKSDDDIRTYMVERYGDFVLYRPPLKPTTMLLWFGPFALLALGFVVLVMSLRSRNRKPKNAALNEEERRHADALLAPPHNALDES</sequence>
<evidence type="ECO:0000256" key="3">
    <source>
        <dbReference type="ARBA" id="ARBA00022723"/>
    </source>
</evidence>
<organism evidence="10 11">
    <name type="scientific">Achromobacter insolitus</name>
    <dbReference type="NCBI Taxonomy" id="217204"/>
    <lineage>
        <taxon>Bacteria</taxon>
        <taxon>Pseudomonadati</taxon>
        <taxon>Pseudomonadota</taxon>
        <taxon>Betaproteobacteria</taxon>
        <taxon>Burkholderiales</taxon>
        <taxon>Alcaligenaceae</taxon>
        <taxon>Achromobacter</taxon>
    </lineage>
</organism>
<evidence type="ECO:0000256" key="4">
    <source>
        <dbReference type="ARBA" id="ARBA00022729"/>
    </source>
</evidence>
<feature type="transmembrane region" description="Helical" evidence="7">
    <location>
        <begin position="96"/>
        <end position="117"/>
    </location>
</feature>
<feature type="domain" description="CcmH/CycL/Ccl2/NrfF N-terminal" evidence="9">
    <location>
        <begin position="18"/>
        <end position="141"/>
    </location>
</feature>
<feature type="chain" id="PRO_5029036232" description="Cytochrome c-type biogenesis protein" evidence="7">
    <location>
        <begin position="20"/>
        <end position="151"/>
    </location>
</feature>
<evidence type="ECO:0000256" key="5">
    <source>
        <dbReference type="ARBA" id="ARBA00022748"/>
    </source>
</evidence>
<feature type="signal peptide" evidence="7">
    <location>
        <begin position="1"/>
        <end position="19"/>
    </location>
</feature>
<dbReference type="Proteomes" id="UP000494183">
    <property type="component" value="Unassembled WGS sequence"/>
</dbReference>
<keyword evidence="11" id="KW-1185">Reference proteome</keyword>
<reference evidence="10 11" key="1">
    <citation type="submission" date="2020-04" db="EMBL/GenBank/DDBJ databases">
        <authorList>
            <person name="De Canck E."/>
        </authorList>
    </citation>
    <scope>NUCLEOTIDE SEQUENCE [LARGE SCALE GENOMIC DNA]</scope>
    <source>
        <strain evidence="10 11">LMG 6000</strain>
    </source>
</reference>
<evidence type="ECO:0000256" key="1">
    <source>
        <dbReference type="ARBA" id="ARBA00010342"/>
    </source>
</evidence>
<dbReference type="AlphaFoldDB" id="A0A6S7FNG2"/>
<keyword evidence="3 7" id="KW-0479">Metal-binding</keyword>
<accession>A0A6S7FNG2</accession>
<comment type="similarity">
    <text evidence="1 7">Belongs to the CcmH/CycL/Ccl2/NrfF family.</text>
</comment>
<evidence type="ECO:0000256" key="6">
    <source>
        <dbReference type="ARBA" id="ARBA00023004"/>
    </source>
</evidence>
<proteinExistence type="inferred from homology"/>
<dbReference type="FunFam" id="1.10.8.640:FF:000001">
    <property type="entry name" value="Cytochrome c-type biogenesis protein"/>
    <property type="match status" value="1"/>
</dbReference>
<comment type="function">
    <text evidence="7">Possible subunit of a heme lyase.</text>
</comment>
<keyword evidence="7" id="KW-0472">Membrane</keyword>
<keyword evidence="7" id="KW-1133">Transmembrane helix</keyword>
<dbReference type="InterPro" id="IPR005616">
    <property type="entry name" value="CcmH/CycL/Ccl2/NrfF_N"/>
</dbReference>
<keyword evidence="6 7" id="KW-0408">Iron</keyword>
<evidence type="ECO:0000256" key="8">
    <source>
        <dbReference type="SAM" id="MobiDB-lite"/>
    </source>
</evidence>
<feature type="region of interest" description="Disordered" evidence="8">
    <location>
        <begin position="124"/>
        <end position="151"/>
    </location>
</feature>
<dbReference type="InterPro" id="IPR038297">
    <property type="entry name" value="CcmH/CycL/NrfF/Ccl2_sf"/>
</dbReference>
<dbReference type="GO" id="GO:0005886">
    <property type="term" value="C:plasma membrane"/>
    <property type="evidence" value="ECO:0007669"/>
    <property type="project" value="TreeGrafter"/>
</dbReference>
<dbReference type="GO" id="GO:0046872">
    <property type="term" value="F:metal ion binding"/>
    <property type="evidence" value="ECO:0007669"/>
    <property type="project" value="UniProtKB-KW"/>
</dbReference>
<evidence type="ECO:0000259" key="9">
    <source>
        <dbReference type="Pfam" id="PF03918"/>
    </source>
</evidence>
<dbReference type="RefSeq" id="WP_175212360.1">
    <property type="nucleotide sequence ID" value="NZ_CADILH010000019.1"/>
</dbReference>
<keyword evidence="7" id="KW-0812">Transmembrane</keyword>
<evidence type="ECO:0000256" key="7">
    <source>
        <dbReference type="RuleBase" id="RU364112"/>
    </source>
</evidence>
<dbReference type="InterPro" id="IPR051263">
    <property type="entry name" value="C-type_cytochrome_biogenesis"/>
</dbReference>
<evidence type="ECO:0000256" key="2">
    <source>
        <dbReference type="ARBA" id="ARBA00022617"/>
    </source>
</evidence>
<dbReference type="CDD" id="cd16378">
    <property type="entry name" value="CcmH_N"/>
    <property type="match status" value="1"/>
</dbReference>
<dbReference type="PANTHER" id="PTHR47870:SF1">
    <property type="entry name" value="CYTOCHROME C-TYPE BIOGENESIS PROTEIN CCMH"/>
    <property type="match status" value="1"/>
</dbReference>
<dbReference type="GO" id="GO:0017004">
    <property type="term" value="P:cytochrome complex assembly"/>
    <property type="evidence" value="ECO:0007669"/>
    <property type="project" value="UniProtKB-KW"/>
</dbReference>
<evidence type="ECO:0000313" key="10">
    <source>
        <dbReference type="EMBL" id="CAB3940648.1"/>
    </source>
</evidence>
<keyword evidence="4 7" id="KW-0732">Signal</keyword>
<name>A0A6S7FNG2_9BURK</name>
<dbReference type="Gene3D" id="1.10.8.640">
    <property type="entry name" value="Cytochrome C biogenesis protein"/>
    <property type="match status" value="1"/>
</dbReference>
<protein>
    <recommendedName>
        <fullName evidence="7">Cytochrome c-type biogenesis protein</fullName>
    </recommendedName>
</protein>
<gene>
    <name evidence="10" type="ORF">LMG6000_06600</name>
</gene>
<dbReference type="EMBL" id="CADILH010000019">
    <property type="protein sequence ID" value="CAB3940648.1"/>
    <property type="molecule type" value="Genomic_DNA"/>
</dbReference>
<evidence type="ECO:0000313" key="11">
    <source>
        <dbReference type="Proteomes" id="UP000494183"/>
    </source>
</evidence>
<keyword evidence="2 7" id="KW-0349">Heme</keyword>
<dbReference type="PANTHER" id="PTHR47870">
    <property type="entry name" value="CYTOCHROME C-TYPE BIOGENESIS PROTEIN CCMH"/>
    <property type="match status" value="1"/>
</dbReference>